<feature type="non-terminal residue" evidence="2">
    <location>
        <position position="1"/>
    </location>
</feature>
<reference evidence="2 3" key="1">
    <citation type="submission" date="2020-01" db="EMBL/GenBank/DDBJ databases">
        <title>Insect and environment-associated Actinomycetes.</title>
        <authorList>
            <person name="Currrie C."/>
            <person name="Chevrette M."/>
            <person name="Carlson C."/>
            <person name="Stubbendieck R."/>
            <person name="Wendt-Pienkowski E."/>
        </authorList>
    </citation>
    <scope>NUCLEOTIDE SEQUENCE [LARGE SCALE GENOMIC DNA]</scope>
    <source>
        <strain evidence="2 3">SID11342</strain>
    </source>
</reference>
<sequence>HINYAFGNVQGGKCTIGDSYADYEQAYTADQSVDGEADTWDQELRGNFNQLRKLKKLHPDLKVIWSFGGWSWSGGFAEAAQNPAAFADSCYGLVEDPRWADVFDGIDIDW</sequence>
<dbReference type="InterPro" id="IPR001223">
    <property type="entry name" value="Glyco_hydro18_cat"/>
</dbReference>
<comment type="caution">
    <text evidence="2">The sequence shown here is derived from an EMBL/GenBank/DDBJ whole genome shotgun (WGS) entry which is preliminary data.</text>
</comment>
<evidence type="ECO:0000313" key="3">
    <source>
        <dbReference type="Proteomes" id="UP000471293"/>
    </source>
</evidence>
<organism evidence="2 3">
    <name type="scientific">Streptomyces halstedii</name>
    <dbReference type="NCBI Taxonomy" id="1944"/>
    <lineage>
        <taxon>Bacteria</taxon>
        <taxon>Bacillati</taxon>
        <taxon>Actinomycetota</taxon>
        <taxon>Actinomycetes</taxon>
        <taxon>Kitasatosporales</taxon>
        <taxon>Streptomycetaceae</taxon>
        <taxon>Streptomyces</taxon>
    </lineage>
</organism>
<dbReference type="Pfam" id="PF00704">
    <property type="entry name" value="Glyco_hydro_18"/>
    <property type="match status" value="1"/>
</dbReference>
<dbReference type="RefSeq" id="WP_239084975.1">
    <property type="nucleotide sequence ID" value="NZ_JAAGLQ010000219.1"/>
</dbReference>
<dbReference type="InterPro" id="IPR017853">
    <property type="entry name" value="GH"/>
</dbReference>
<dbReference type="AlphaFoldDB" id="A0A6N9TZN2"/>
<protein>
    <submittedName>
        <fullName evidence="2">Chitinase</fullName>
    </submittedName>
</protein>
<feature type="domain" description="GH18" evidence="1">
    <location>
        <begin position="1"/>
        <end position="110"/>
    </location>
</feature>
<dbReference type="SUPFAM" id="SSF51445">
    <property type="entry name" value="(Trans)glycosidases"/>
    <property type="match status" value="1"/>
</dbReference>
<dbReference type="Gene3D" id="3.20.20.80">
    <property type="entry name" value="Glycosidases"/>
    <property type="match status" value="1"/>
</dbReference>
<accession>A0A6N9TZN2</accession>
<evidence type="ECO:0000313" key="2">
    <source>
        <dbReference type="EMBL" id="NEA16009.1"/>
    </source>
</evidence>
<name>A0A6N9TZN2_STRHA</name>
<evidence type="ECO:0000259" key="1">
    <source>
        <dbReference type="PROSITE" id="PS51910"/>
    </source>
</evidence>
<proteinExistence type="predicted"/>
<dbReference type="GO" id="GO:0005975">
    <property type="term" value="P:carbohydrate metabolic process"/>
    <property type="evidence" value="ECO:0007669"/>
    <property type="project" value="InterPro"/>
</dbReference>
<dbReference type="EMBL" id="JAAGLQ010000219">
    <property type="protein sequence ID" value="NEA16009.1"/>
    <property type="molecule type" value="Genomic_DNA"/>
</dbReference>
<dbReference type="PROSITE" id="PS51910">
    <property type="entry name" value="GH18_2"/>
    <property type="match status" value="1"/>
</dbReference>
<feature type="non-terminal residue" evidence="2">
    <location>
        <position position="110"/>
    </location>
</feature>
<gene>
    <name evidence="2" type="ORF">G3I29_10840</name>
</gene>
<dbReference type="Proteomes" id="UP000471293">
    <property type="component" value="Unassembled WGS sequence"/>
</dbReference>